<dbReference type="Pfam" id="PF02452">
    <property type="entry name" value="PemK_toxin"/>
    <property type="match status" value="1"/>
</dbReference>
<dbReference type="EC" id="3.1.-.-" evidence="3"/>
<keyword evidence="4" id="KW-1185">Reference proteome</keyword>
<accession>A0ABS4S809</accession>
<comment type="caution">
    <text evidence="3">The sequence shown here is derived from an EMBL/GenBank/DDBJ whole genome shotgun (WGS) entry which is preliminary data.</text>
</comment>
<organism evidence="3 4">
    <name type="scientific">Virgibacillus alimentarius</name>
    <dbReference type="NCBI Taxonomy" id="698769"/>
    <lineage>
        <taxon>Bacteria</taxon>
        <taxon>Bacillati</taxon>
        <taxon>Bacillota</taxon>
        <taxon>Bacilli</taxon>
        <taxon>Bacillales</taxon>
        <taxon>Bacillaceae</taxon>
        <taxon>Virgibacillus</taxon>
    </lineage>
</organism>
<sequence>MYKQGDIVLIPVPFSDLKTHKQRPVLIISNDSYNIIRRCLK</sequence>
<reference evidence="3 4" key="1">
    <citation type="submission" date="2021-03" db="EMBL/GenBank/DDBJ databases">
        <title>Genomic Encyclopedia of Type Strains, Phase IV (KMG-IV): sequencing the most valuable type-strain genomes for metagenomic binning, comparative biology and taxonomic classification.</title>
        <authorList>
            <person name="Goeker M."/>
        </authorList>
    </citation>
    <scope>NUCLEOTIDE SEQUENCE [LARGE SCALE GENOMIC DNA]</scope>
    <source>
        <strain evidence="3 4">DSM 25790</strain>
    </source>
</reference>
<dbReference type="RefSeq" id="WP_156947746.1">
    <property type="nucleotide sequence ID" value="NZ_JBHTJY010000026.1"/>
</dbReference>
<protein>
    <submittedName>
        <fullName evidence="3">mRNA interferase MazF</fullName>
        <ecNumber evidence="3">3.1.-.-</ecNumber>
    </submittedName>
</protein>
<name>A0ABS4S809_9BACI</name>
<evidence type="ECO:0000313" key="3">
    <source>
        <dbReference type="EMBL" id="MBP2257627.1"/>
    </source>
</evidence>
<keyword evidence="3" id="KW-0378">Hydrolase</keyword>
<dbReference type="Gene3D" id="2.30.30.110">
    <property type="match status" value="1"/>
</dbReference>
<dbReference type="GO" id="GO:0016787">
    <property type="term" value="F:hydrolase activity"/>
    <property type="evidence" value="ECO:0007669"/>
    <property type="project" value="UniProtKB-KW"/>
</dbReference>
<gene>
    <name evidence="3" type="ORF">J2Z81_001581</name>
</gene>
<dbReference type="EMBL" id="JAGIKX010000011">
    <property type="protein sequence ID" value="MBP2257627.1"/>
    <property type="molecule type" value="Genomic_DNA"/>
</dbReference>
<keyword evidence="2" id="KW-1277">Toxin-antitoxin system</keyword>
<evidence type="ECO:0000313" key="4">
    <source>
        <dbReference type="Proteomes" id="UP001519294"/>
    </source>
</evidence>
<evidence type="ECO:0000256" key="1">
    <source>
        <dbReference type="ARBA" id="ARBA00007521"/>
    </source>
</evidence>
<dbReference type="SUPFAM" id="SSF50118">
    <property type="entry name" value="Cell growth inhibitor/plasmid maintenance toxic component"/>
    <property type="match status" value="1"/>
</dbReference>
<dbReference type="InterPro" id="IPR011067">
    <property type="entry name" value="Plasmid_toxin/cell-grow_inhib"/>
</dbReference>
<dbReference type="InterPro" id="IPR003477">
    <property type="entry name" value="PemK-like"/>
</dbReference>
<evidence type="ECO:0000256" key="2">
    <source>
        <dbReference type="ARBA" id="ARBA00022649"/>
    </source>
</evidence>
<dbReference type="Proteomes" id="UP001519294">
    <property type="component" value="Unassembled WGS sequence"/>
</dbReference>
<proteinExistence type="inferred from homology"/>
<comment type="similarity">
    <text evidence="1">Belongs to the PemK/MazF family.</text>
</comment>